<feature type="transmembrane region" description="Helical" evidence="4">
    <location>
        <begin position="185"/>
        <end position="204"/>
    </location>
</feature>
<feature type="transmembrane region" description="Helical" evidence="4">
    <location>
        <begin position="120"/>
        <end position="147"/>
    </location>
</feature>
<evidence type="ECO:0000256" key="4">
    <source>
        <dbReference type="SAM" id="Phobius"/>
    </source>
</evidence>
<dbReference type="Proteomes" id="UP000305131">
    <property type="component" value="Unassembled WGS sequence"/>
</dbReference>
<evidence type="ECO:0000313" key="6">
    <source>
        <dbReference type="EMBL" id="TLX43084.1"/>
    </source>
</evidence>
<dbReference type="GO" id="GO:0022857">
    <property type="term" value="F:transmembrane transporter activity"/>
    <property type="evidence" value="ECO:0007669"/>
    <property type="project" value="InterPro"/>
</dbReference>
<reference evidence="6 7" key="1">
    <citation type="submission" date="2019-05" db="EMBL/GenBank/DDBJ databases">
        <authorList>
            <person name="Zhou X."/>
        </authorList>
    </citation>
    <scope>NUCLEOTIDE SEQUENCE [LARGE SCALE GENOMIC DNA]</scope>
    <source>
        <strain evidence="6 7">DSM 432</strain>
    </source>
</reference>
<dbReference type="Gene3D" id="1.20.1250.20">
    <property type="entry name" value="MFS general substrate transporter like domains"/>
    <property type="match status" value="2"/>
</dbReference>
<sequence>MNAPTDFSTRAPRLAALLARRGIHYGWAVAAVTFLTMLVTAGAVGAPGVLIGPLQAEFGWATADISSAFAVRLMLFGLLGPFAAAFMNRFGIRPVATVALTLIGAGVVGSFAMTKLWHLVLLWGVVVGVGTGLTAMVLGATVATRWFSQRRGLVLGLLTASTATGQLVFLPLLARLTEVLGWRSALGLVLAMLLVAVVCVLLFMRDRPSDVGLLPYGASAPPPVPVLPATFGAMLASPLVALRDAARTPTFWVLFATFFICGASTNGLVQTHFVSLCGDYGMAAVTAAGMLAMIGIFDFIGTVGSGWLSDRFDSRWLLFWYYGLRGLSLLYLPFTDFSFYGLSLFAVFYGLDWVATVPPTVKLTADRFGERANLVFGWIFAGHQLGAAAAAYGAGFSRTFYQTYLPAFFVAGVLCILAAAAIVAVRERRPATGTA</sequence>
<feature type="transmembrane region" description="Helical" evidence="4">
    <location>
        <begin position="340"/>
        <end position="361"/>
    </location>
</feature>
<keyword evidence="3 4" id="KW-0472">Membrane</keyword>
<dbReference type="GeneID" id="95773902"/>
<dbReference type="InterPro" id="IPR011701">
    <property type="entry name" value="MFS"/>
</dbReference>
<feature type="transmembrane region" description="Helical" evidence="4">
    <location>
        <begin position="249"/>
        <end position="269"/>
    </location>
</feature>
<dbReference type="SUPFAM" id="SSF103473">
    <property type="entry name" value="MFS general substrate transporter"/>
    <property type="match status" value="1"/>
</dbReference>
<feature type="transmembrane region" description="Helical" evidence="4">
    <location>
        <begin position="281"/>
        <end position="304"/>
    </location>
</feature>
<feature type="transmembrane region" description="Helical" evidence="4">
    <location>
        <begin position="27"/>
        <end position="51"/>
    </location>
</feature>
<evidence type="ECO:0000256" key="2">
    <source>
        <dbReference type="ARBA" id="ARBA00022989"/>
    </source>
</evidence>
<protein>
    <submittedName>
        <fullName evidence="6">MFS transporter</fullName>
    </submittedName>
</protein>
<dbReference type="InterPro" id="IPR036259">
    <property type="entry name" value="MFS_trans_sf"/>
</dbReference>
<evidence type="ECO:0000259" key="5">
    <source>
        <dbReference type="PROSITE" id="PS50850"/>
    </source>
</evidence>
<feature type="transmembrane region" description="Helical" evidence="4">
    <location>
        <begin position="404"/>
        <end position="425"/>
    </location>
</feature>
<keyword evidence="1 4" id="KW-0812">Transmembrane</keyword>
<feature type="domain" description="Major facilitator superfamily (MFS) profile" evidence="5">
    <location>
        <begin position="29"/>
        <end position="430"/>
    </location>
</feature>
<gene>
    <name evidence="6" type="ORF">FBQ73_10605</name>
</gene>
<dbReference type="Pfam" id="PF07690">
    <property type="entry name" value="MFS_1"/>
    <property type="match status" value="1"/>
</dbReference>
<dbReference type="CDD" id="cd17355">
    <property type="entry name" value="MFS_YcxA_like"/>
    <property type="match status" value="1"/>
</dbReference>
<evidence type="ECO:0000256" key="3">
    <source>
        <dbReference type="ARBA" id="ARBA00023136"/>
    </source>
</evidence>
<feature type="transmembrane region" description="Helical" evidence="4">
    <location>
        <begin position="153"/>
        <end position="173"/>
    </location>
</feature>
<feature type="transmembrane region" description="Helical" evidence="4">
    <location>
        <begin position="316"/>
        <end position="334"/>
    </location>
</feature>
<accession>A0A6C1KJ67</accession>
<evidence type="ECO:0000256" key="1">
    <source>
        <dbReference type="ARBA" id="ARBA00022692"/>
    </source>
</evidence>
<organism evidence="6 7">
    <name type="scientific">Xanthobacter autotrophicus</name>
    <dbReference type="NCBI Taxonomy" id="280"/>
    <lineage>
        <taxon>Bacteria</taxon>
        <taxon>Pseudomonadati</taxon>
        <taxon>Pseudomonadota</taxon>
        <taxon>Alphaproteobacteria</taxon>
        <taxon>Hyphomicrobiales</taxon>
        <taxon>Xanthobacteraceae</taxon>
        <taxon>Xanthobacter</taxon>
    </lineage>
</organism>
<evidence type="ECO:0000313" key="7">
    <source>
        <dbReference type="Proteomes" id="UP000305131"/>
    </source>
</evidence>
<proteinExistence type="predicted"/>
<name>A0A6C1KJ67_XANAU</name>
<feature type="transmembrane region" description="Helical" evidence="4">
    <location>
        <begin position="63"/>
        <end position="86"/>
    </location>
</feature>
<dbReference type="InterPro" id="IPR050327">
    <property type="entry name" value="Proton-linked_MCT"/>
</dbReference>
<feature type="transmembrane region" description="Helical" evidence="4">
    <location>
        <begin position="92"/>
        <end position="113"/>
    </location>
</feature>
<dbReference type="AlphaFoldDB" id="A0A6C1KJ67"/>
<dbReference type="PANTHER" id="PTHR11360">
    <property type="entry name" value="MONOCARBOXYLATE TRANSPORTER"/>
    <property type="match status" value="1"/>
</dbReference>
<feature type="transmembrane region" description="Helical" evidence="4">
    <location>
        <begin position="373"/>
        <end position="392"/>
    </location>
</feature>
<dbReference type="RefSeq" id="WP_138399439.1">
    <property type="nucleotide sequence ID" value="NZ_JBAFVI010000002.1"/>
</dbReference>
<comment type="caution">
    <text evidence="6">The sequence shown here is derived from an EMBL/GenBank/DDBJ whole genome shotgun (WGS) entry which is preliminary data.</text>
</comment>
<dbReference type="InterPro" id="IPR020846">
    <property type="entry name" value="MFS_dom"/>
</dbReference>
<dbReference type="PROSITE" id="PS50850">
    <property type="entry name" value="MFS"/>
    <property type="match status" value="1"/>
</dbReference>
<dbReference type="EMBL" id="VAUP01000022">
    <property type="protein sequence ID" value="TLX43084.1"/>
    <property type="molecule type" value="Genomic_DNA"/>
</dbReference>
<keyword evidence="2 4" id="KW-1133">Transmembrane helix</keyword>
<dbReference type="PANTHER" id="PTHR11360:SF290">
    <property type="entry name" value="MONOCARBOXYLATE MFS PERMEASE"/>
    <property type="match status" value="1"/>
</dbReference>
<dbReference type="OrthoDB" id="146345at2"/>